<dbReference type="Gene3D" id="3.40.50.300">
    <property type="entry name" value="P-loop containing nucleotide triphosphate hydrolases"/>
    <property type="match status" value="1"/>
</dbReference>
<dbReference type="GO" id="GO:0002758">
    <property type="term" value="P:innate immune response-activating signaling pathway"/>
    <property type="evidence" value="ECO:0007669"/>
    <property type="project" value="UniProtKB-ARBA"/>
</dbReference>
<evidence type="ECO:0000259" key="8">
    <source>
        <dbReference type="Pfam" id="PF00931"/>
    </source>
</evidence>
<keyword evidence="2" id="KW-0433">Leucine-rich repeat</keyword>
<dbReference type="InterPro" id="IPR036388">
    <property type="entry name" value="WH-like_DNA-bd_sf"/>
</dbReference>
<dbReference type="InterPro" id="IPR002182">
    <property type="entry name" value="NB-ARC"/>
</dbReference>
<dbReference type="PANTHER" id="PTHR23155:SF1167">
    <property type="entry name" value="OS08G0412100 PROTEIN"/>
    <property type="match status" value="1"/>
</dbReference>
<evidence type="ECO:0000256" key="1">
    <source>
        <dbReference type="ARBA" id="ARBA00008894"/>
    </source>
</evidence>
<evidence type="ECO:0000256" key="6">
    <source>
        <dbReference type="ARBA" id="ARBA00023054"/>
    </source>
</evidence>
<dbReference type="InterPro" id="IPR044974">
    <property type="entry name" value="Disease_R_plants"/>
</dbReference>
<dbReference type="Pfam" id="PF23598">
    <property type="entry name" value="LRR_14"/>
    <property type="match status" value="1"/>
</dbReference>
<evidence type="ECO:0000256" key="4">
    <source>
        <dbReference type="ARBA" id="ARBA00022741"/>
    </source>
</evidence>
<feature type="coiled-coil region" evidence="7">
    <location>
        <begin position="116"/>
        <end position="143"/>
    </location>
</feature>
<sequence>MAPVVTAALGALGPLLGKLADLLGNECGRLKGVRREIRSLRSELAGMHGALIKYAKLENPDDQVKEWMSLVRELAYDTEDCFDKFIRKLGDGGGHDAGFKEFFRKTARRLKTLGARQGIANQIDDLKLRIKEVKELKTSYKLDDIASSTSGNAVVDPRLAALFAEEAHLVGVDGPRDDLAKWVLEDGNKHGRKVLSIVGFGGLGKTTLANEVSRKIRGHFDCHAFVSVSQKPDTMKIIKDVISQVSYRDEFKKDMEIWDEKKSISKLRELLQEKRYLVIIDDIWSIVAWNAISCAFPENSCSSRIVATTRIIEVASSCCPGPDDQIYEMKPLSDLHSQRLFLRRIFGSENCCPDMLTEVSNTILKKCGGLPLAIISISGLLANRPRVKEEWEKVKRSIGYDLNRNQSLEGMKNILSLSYNDLPPNLKTVLLHLSNFPEDYVIDRERLVRQWIAEGFISEKRGRSCQEVAESYFYELINKSLVQPVDIRYDGKVRACRVHDMMLELIISKSIEENFITVVNGNQTVWGNSQCFIRRLSIQDIDQQLASELAKKDLSHVRSLIITASGCIKHLPSFTKFESLRVLDFEGCRGLAEYDMDGMENLFQLKYLSFRRTWISELPSGIVMLHDLETLDLRSTDVRDLPARIVQLTKLQHICSNIDGYQRKIPIGIGNMTNLREISGFDITTSSVGAIEELGSLINLKVLDVQCEESQECKSHAEMFHSSLCKLGSYKLQSVWINGGNSSLFELLDSWSPLPSYLQRFGMGTIEYCFSKLPKWITPALINLAYLGISLSVITEEILGILGELPALLSLQLYTNTVHKDRLVLQGRGFRCLKEFLYQPFGEGAGTLVFEKGALPKLEKLELWFFVSMTKAYGFYLGIEHLPCLKDVQVFLRSRDATSSEVEAAAAVIRKEANLHPNHPRLTLYGA</sequence>
<evidence type="ECO:0000256" key="2">
    <source>
        <dbReference type="ARBA" id="ARBA00022614"/>
    </source>
</evidence>
<dbReference type="InterPro" id="IPR055414">
    <property type="entry name" value="LRR_R13L4/SHOC2-like"/>
</dbReference>
<dbReference type="InterPro" id="IPR032675">
    <property type="entry name" value="LRR_dom_sf"/>
</dbReference>
<keyword evidence="6 7" id="KW-0175">Coiled coil</keyword>
<dbReference type="GO" id="GO:0042742">
    <property type="term" value="P:defense response to bacterium"/>
    <property type="evidence" value="ECO:0007669"/>
    <property type="project" value="UniProtKB-ARBA"/>
</dbReference>
<organism evidence="12">
    <name type="scientific">Dasypyrum villosum</name>
    <dbReference type="NCBI Taxonomy" id="40247"/>
    <lineage>
        <taxon>Eukaryota</taxon>
        <taxon>Viridiplantae</taxon>
        <taxon>Streptophyta</taxon>
        <taxon>Embryophyta</taxon>
        <taxon>Tracheophyta</taxon>
        <taxon>Spermatophyta</taxon>
        <taxon>Magnoliopsida</taxon>
        <taxon>Liliopsida</taxon>
        <taxon>Poales</taxon>
        <taxon>Poaceae</taxon>
        <taxon>BOP clade</taxon>
        <taxon>Pooideae</taxon>
        <taxon>Triticodae</taxon>
        <taxon>Triticeae</taxon>
        <taxon>Triticinae</taxon>
        <taxon>Dasypyrum</taxon>
    </lineage>
</organism>
<dbReference type="FunFam" id="1.10.10.10:FF:000322">
    <property type="entry name" value="Probable disease resistance protein At1g63360"/>
    <property type="match status" value="1"/>
</dbReference>
<evidence type="ECO:0000313" key="12">
    <source>
        <dbReference type="EMBL" id="UBY07415.1"/>
    </source>
</evidence>
<dbReference type="InterPro" id="IPR058922">
    <property type="entry name" value="WHD_DRP"/>
</dbReference>
<name>A0A8K1IBA3_9POAL</name>
<feature type="domain" description="Disease resistance R13L4/SHOC-2-like LRR" evidence="11">
    <location>
        <begin position="556"/>
        <end position="922"/>
    </location>
</feature>
<dbReference type="Gene3D" id="1.20.5.4130">
    <property type="match status" value="1"/>
</dbReference>
<dbReference type="InterPro" id="IPR042197">
    <property type="entry name" value="Apaf_helical"/>
</dbReference>
<dbReference type="Gene3D" id="3.80.10.10">
    <property type="entry name" value="Ribonuclease Inhibitor"/>
    <property type="match status" value="1"/>
</dbReference>
<dbReference type="EMBL" id="MZ672816">
    <property type="protein sequence ID" value="UBY07415.1"/>
    <property type="molecule type" value="mRNA"/>
</dbReference>
<comment type="similarity">
    <text evidence="1">Belongs to the disease resistance NB-LRR family.</text>
</comment>
<evidence type="ECO:0000256" key="7">
    <source>
        <dbReference type="SAM" id="Coils"/>
    </source>
</evidence>
<dbReference type="SUPFAM" id="SSF52540">
    <property type="entry name" value="P-loop containing nucleoside triphosphate hydrolases"/>
    <property type="match status" value="1"/>
</dbReference>
<dbReference type="AlphaFoldDB" id="A0A8K1IBA3"/>
<dbReference type="InterPro" id="IPR027417">
    <property type="entry name" value="P-loop_NTPase"/>
</dbReference>
<feature type="domain" description="Disease resistance protein winged helix" evidence="10">
    <location>
        <begin position="436"/>
        <end position="506"/>
    </location>
</feature>
<evidence type="ECO:0000256" key="5">
    <source>
        <dbReference type="ARBA" id="ARBA00022821"/>
    </source>
</evidence>
<proteinExistence type="evidence at transcript level"/>
<evidence type="ECO:0000259" key="11">
    <source>
        <dbReference type="Pfam" id="PF23598"/>
    </source>
</evidence>
<dbReference type="Pfam" id="PF18052">
    <property type="entry name" value="Rx_N"/>
    <property type="match status" value="1"/>
</dbReference>
<dbReference type="Pfam" id="PF00931">
    <property type="entry name" value="NB-ARC"/>
    <property type="match status" value="1"/>
</dbReference>
<feature type="domain" description="Disease resistance N-terminal" evidence="9">
    <location>
        <begin position="11"/>
        <end position="92"/>
    </location>
</feature>
<keyword evidence="5" id="KW-0611">Plant defense</keyword>
<dbReference type="InterPro" id="IPR041118">
    <property type="entry name" value="Rx_N"/>
</dbReference>
<dbReference type="PANTHER" id="PTHR23155">
    <property type="entry name" value="DISEASE RESISTANCE PROTEIN RP"/>
    <property type="match status" value="1"/>
</dbReference>
<dbReference type="Pfam" id="PF23559">
    <property type="entry name" value="WHD_DRP"/>
    <property type="match status" value="1"/>
</dbReference>
<keyword evidence="3" id="KW-0677">Repeat</keyword>
<dbReference type="SUPFAM" id="SSF52058">
    <property type="entry name" value="L domain-like"/>
    <property type="match status" value="1"/>
</dbReference>
<evidence type="ECO:0000256" key="3">
    <source>
        <dbReference type="ARBA" id="ARBA00022737"/>
    </source>
</evidence>
<dbReference type="PRINTS" id="PR00364">
    <property type="entry name" value="DISEASERSIST"/>
</dbReference>
<dbReference type="GO" id="GO:0009626">
    <property type="term" value="P:plant-type hypersensitive response"/>
    <property type="evidence" value="ECO:0007669"/>
    <property type="project" value="UniProtKB-ARBA"/>
</dbReference>
<evidence type="ECO:0000259" key="9">
    <source>
        <dbReference type="Pfam" id="PF18052"/>
    </source>
</evidence>
<dbReference type="Gene3D" id="1.10.8.430">
    <property type="entry name" value="Helical domain of apoptotic protease-activating factors"/>
    <property type="match status" value="1"/>
</dbReference>
<feature type="domain" description="NB-ARC" evidence="8">
    <location>
        <begin position="179"/>
        <end position="343"/>
    </location>
</feature>
<protein>
    <submittedName>
        <fullName evidence="12">NBS-LRR disease resistance protein</fullName>
    </submittedName>
</protein>
<dbReference type="InterPro" id="IPR038005">
    <property type="entry name" value="RX-like_CC"/>
</dbReference>
<dbReference type="GO" id="GO:0043531">
    <property type="term" value="F:ADP binding"/>
    <property type="evidence" value="ECO:0007669"/>
    <property type="project" value="InterPro"/>
</dbReference>
<dbReference type="FunFam" id="3.40.50.300:FF:001091">
    <property type="entry name" value="Probable disease resistance protein At1g61300"/>
    <property type="match status" value="1"/>
</dbReference>
<dbReference type="CDD" id="cd14798">
    <property type="entry name" value="RX-CC_like"/>
    <property type="match status" value="1"/>
</dbReference>
<accession>A0A8K1IBA3</accession>
<dbReference type="Gene3D" id="1.10.10.10">
    <property type="entry name" value="Winged helix-like DNA-binding domain superfamily/Winged helix DNA-binding domain"/>
    <property type="match status" value="1"/>
</dbReference>
<keyword evidence="4" id="KW-0547">Nucleotide-binding</keyword>
<evidence type="ECO:0000259" key="10">
    <source>
        <dbReference type="Pfam" id="PF23559"/>
    </source>
</evidence>
<reference evidence="12" key="1">
    <citation type="submission" date="2021-07" db="EMBL/GenBank/DDBJ databases">
        <title>Genome-wide identification of the NLR gene family in Haynaldia villosa by SMRT-RenSeq.</title>
        <authorList>
            <person name="Huang Z."/>
            <person name="Qiao F."/>
            <person name="Yang B."/>
            <person name="Liu J."/>
            <person name="Liu Y."/>
            <person name="Wulff B.B.H."/>
            <person name="Hu P."/>
            <person name="Lv Z."/>
            <person name="Zhang R."/>
            <person name="Chen P."/>
            <person name="Xing L."/>
            <person name="Cao A."/>
        </authorList>
    </citation>
    <scope>NUCLEOTIDE SEQUENCE</scope>
    <source>
        <strain evidence="12">Hv_Contig_993_nlr_1</strain>
    </source>
</reference>